<keyword evidence="1" id="KW-1133">Transmembrane helix</keyword>
<gene>
    <name evidence="2" type="ORF">HSBAA_02770</name>
</gene>
<sequence length="95" mass="10296">MSHSAKTRNSAYVPQDATPTRRFPLRELILFGVLLVAILAVYAIMGAAYSTRMLVEAACYAILALGLTIQWGYAGQFNAGVMGFCCPGRLLCHVL</sequence>
<evidence type="ECO:0000313" key="3">
    <source>
        <dbReference type="Proteomes" id="UP000320231"/>
    </source>
</evidence>
<keyword evidence="1" id="KW-0812">Transmembrane</keyword>
<proteinExistence type="predicted"/>
<reference evidence="2 3" key="1">
    <citation type="journal article" date="2019" name="Microbiol. Resour. Announc.">
        <title>Complete Genome Sequence of Halomonas sulfidaeris Strain Esulfide1 Isolated from a Metal Sulfide Rock at a Depth of 2,200 Meters, Obtained Using Nanopore Sequencing.</title>
        <authorList>
            <person name="Saito M."/>
            <person name="Nishigata A."/>
            <person name="Galipon J."/>
            <person name="Arakawa K."/>
        </authorList>
    </citation>
    <scope>NUCLEOTIDE SEQUENCE [LARGE SCALE GENOMIC DNA]</scope>
    <source>
        <strain evidence="2 3">ATCC BAA-803</strain>
    </source>
</reference>
<evidence type="ECO:0000256" key="1">
    <source>
        <dbReference type="SAM" id="Phobius"/>
    </source>
</evidence>
<feature type="transmembrane region" description="Helical" evidence="1">
    <location>
        <begin position="28"/>
        <end position="48"/>
    </location>
</feature>
<accession>A0A455U3C3</accession>
<protein>
    <recommendedName>
        <fullName evidence="4">Branched-chain amino acid ABC transporter permease</fullName>
    </recommendedName>
</protein>
<keyword evidence="1" id="KW-0472">Membrane</keyword>
<evidence type="ECO:0000313" key="2">
    <source>
        <dbReference type="EMBL" id="BBI58971.1"/>
    </source>
</evidence>
<name>A0A455U3C3_9GAMM</name>
<dbReference type="Proteomes" id="UP000320231">
    <property type="component" value="Chromosome"/>
</dbReference>
<feature type="transmembrane region" description="Helical" evidence="1">
    <location>
        <begin position="54"/>
        <end position="74"/>
    </location>
</feature>
<dbReference type="KEGG" id="hsr:HSBAA_02770"/>
<dbReference type="AlphaFoldDB" id="A0A455U3C3"/>
<dbReference type="EMBL" id="AP019514">
    <property type="protein sequence ID" value="BBI58971.1"/>
    <property type="molecule type" value="Genomic_DNA"/>
</dbReference>
<organism evidence="2 3">
    <name type="scientific">Vreelandella sulfidaeris</name>
    <dbReference type="NCBI Taxonomy" id="115553"/>
    <lineage>
        <taxon>Bacteria</taxon>
        <taxon>Pseudomonadati</taxon>
        <taxon>Pseudomonadota</taxon>
        <taxon>Gammaproteobacteria</taxon>
        <taxon>Oceanospirillales</taxon>
        <taxon>Halomonadaceae</taxon>
        <taxon>Vreelandella</taxon>
    </lineage>
</organism>
<evidence type="ECO:0008006" key="4">
    <source>
        <dbReference type="Google" id="ProtNLM"/>
    </source>
</evidence>